<evidence type="ECO:0000313" key="1">
    <source>
        <dbReference type="Proteomes" id="UP000887565"/>
    </source>
</evidence>
<protein>
    <submittedName>
        <fullName evidence="2">Uncharacterized protein</fullName>
    </submittedName>
</protein>
<evidence type="ECO:0000313" key="2">
    <source>
        <dbReference type="WBParaSite" id="nRc.2.0.1.t00108-RA"/>
    </source>
</evidence>
<name>A0A915HEJ7_ROMCU</name>
<sequence>IQVPFRHWIFLLGYFLYDRALEQINSKIALTAGFTAAATDSIFTLDVAIAGFCSLINNGGLTAVIVGATTATLRLQWLSCDHEKFSVFPKIYSATQPHQRRSAPASDLRSSMVSAGLRWAPKRSSLQ</sequence>
<reference evidence="2" key="1">
    <citation type="submission" date="2022-11" db="UniProtKB">
        <authorList>
            <consortium name="WormBaseParasite"/>
        </authorList>
    </citation>
    <scope>IDENTIFICATION</scope>
</reference>
<proteinExistence type="predicted"/>
<dbReference type="WBParaSite" id="nRc.2.0.1.t00108-RA">
    <property type="protein sequence ID" value="nRc.2.0.1.t00108-RA"/>
    <property type="gene ID" value="nRc.2.0.1.g00108"/>
</dbReference>
<organism evidence="1 2">
    <name type="scientific">Romanomermis culicivorax</name>
    <name type="common">Nematode worm</name>
    <dbReference type="NCBI Taxonomy" id="13658"/>
    <lineage>
        <taxon>Eukaryota</taxon>
        <taxon>Metazoa</taxon>
        <taxon>Ecdysozoa</taxon>
        <taxon>Nematoda</taxon>
        <taxon>Enoplea</taxon>
        <taxon>Dorylaimia</taxon>
        <taxon>Mermithida</taxon>
        <taxon>Mermithoidea</taxon>
        <taxon>Mermithidae</taxon>
        <taxon>Romanomermis</taxon>
    </lineage>
</organism>
<accession>A0A915HEJ7</accession>
<dbReference type="AlphaFoldDB" id="A0A915HEJ7"/>
<keyword evidence="1" id="KW-1185">Reference proteome</keyword>
<dbReference type="Proteomes" id="UP000887565">
    <property type="component" value="Unplaced"/>
</dbReference>